<name>A0A9W4DP93_9ACTN</name>
<dbReference type="AlphaFoldDB" id="A0A9W4DP93"/>
<dbReference type="EMBL" id="CAJSLV010000051">
    <property type="protein sequence ID" value="CAG6393793.1"/>
    <property type="molecule type" value="Genomic_DNA"/>
</dbReference>
<evidence type="ECO:0000256" key="2">
    <source>
        <dbReference type="SAM" id="MobiDB-lite"/>
    </source>
</evidence>
<gene>
    <name evidence="3" type="ORF">SCOCK_220047</name>
</gene>
<feature type="region of interest" description="Disordered" evidence="2">
    <location>
        <begin position="300"/>
        <end position="367"/>
    </location>
</feature>
<organism evidence="3 4">
    <name type="scientific">Actinacidiphila cocklensis</name>
    <dbReference type="NCBI Taxonomy" id="887465"/>
    <lineage>
        <taxon>Bacteria</taxon>
        <taxon>Bacillati</taxon>
        <taxon>Actinomycetota</taxon>
        <taxon>Actinomycetes</taxon>
        <taxon>Kitasatosporales</taxon>
        <taxon>Streptomycetaceae</taxon>
        <taxon>Actinacidiphila</taxon>
    </lineage>
</organism>
<sequence length="367" mass="39127">MANALRIRPALDTGIGQKKCHPLPHGPSAHAKFLAMPRGRHRHSQPLHRLLPPLSVACGAAVLAAASLMAADTGVIRVITAATALTAIAGAALARTWDRSAGREVAELEAARVREEWRTDERVAELETDLEESREIRGRLEKKLRAKRSEMARLRTEHADLLRRYATAEAERARALEKNRLLRVGDAPQQLALTAGTSAIGPAAFLKAEQALRELSRNAAKQQAQATVEEARRREAAAPEEEQGRHTAESHARATSRAGLPVREHRLVPAVAAAVLPYAQPTAAPTGSAHRAIGGFDFFGTQKELPPAPSAAAELPPASSSASSSASSTSTSTSSEHAQAEDPAEVIDLTAHDDTEQLDMSGLRAQA</sequence>
<evidence type="ECO:0000313" key="4">
    <source>
        <dbReference type="Proteomes" id="UP001152519"/>
    </source>
</evidence>
<feature type="coiled-coil region" evidence="1">
    <location>
        <begin position="123"/>
        <end position="178"/>
    </location>
</feature>
<feature type="region of interest" description="Disordered" evidence="2">
    <location>
        <begin position="217"/>
        <end position="261"/>
    </location>
</feature>
<feature type="compositionally biased region" description="Basic and acidic residues" evidence="2">
    <location>
        <begin position="229"/>
        <end position="252"/>
    </location>
</feature>
<comment type="caution">
    <text evidence="3">The sequence shown here is derived from an EMBL/GenBank/DDBJ whole genome shotgun (WGS) entry which is preliminary data.</text>
</comment>
<reference evidence="3" key="1">
    <citation type="submission" date="2021-05" db="EMBL/GenBank/DDBJ databases">
        <authorList>
            <person name="Arsene-Ploetze F."/>
        </authorList>
    </citation>
    <scope>NUCLEOTIDE SEQUENCE</scope>
    <source>
        <strain evidence="3">DSM 42138</strain>
    </source>
</reference>
<evidence type="ECO:0000256" key="1">
    <source>
        <dbReference type="SAM" id="Coils"/>
    </source>
</evidence>
<feature type="compositionally biased region" description="Low complexity" evidence="2">
    <location>
        <begin position="310"/>
        <end position="336"/>
    </location>
</feature>
<keyword evidence="4" id="KW-1185">Reference proteome</keyword>
<evidence type="ECO:0008006" key="5">
    <source>
        <dbReference type="Google" id="ProtNLM"/>
    </source>
</evidence>
<accession>A0A9W4DP93</accession>
<protein>
    <recommendedName>
        <fullName evidence="5">Secreted protein</fullName>
    </recommendedName>
</protein>
<proteinExistence type="predicted"/>
<evidence type="ECO:0000313" key="3">
    <source>
        <dbReference type="EMBL" id="CAG6393793.1"/>
    </source>
</evidence>
<keyword evidence="1" id="KW-0175">Coiled coil</keyword>
<dbReference type="Proteomes" id="UP001152519">
    <property type="component" value="Unassembled WGS sequence"/>
</dbReference>